<dbReference type="PROSITE" id="PS51257">
    <property type="entry name" value="PROKAR_LIPOPROTEIN"/>
    <property type="match status" value="1"/>
</dbReference>
<keyword evidence="3" id="KW-1185">Reference proteome</keyword>
<sequence>MTKMTMMIALGASLYACKPADQVELAEPGAQEEVAKGTEQAKAPDRTELPAEKVEDASKKEPMKKDAKKTEGDDRYIGMDLADAKALAVKEKRKYRVVSVDGKQRMVTMDYLPERLNFTVVAGKVTKVTRG</sequence>
<accession>A0A851GNJ6</accession>
<dbReference type="AlphaFoldDB" id="A0A851GNJ6"/>
<proteinExistence type="predicted"/>
<protein>
    <submittedName>
        <fullName evidence="2">Uncharacterized protein</fullName>
    </submittedName>
</protein>
<evidence type="ECO:0000313" key="2">
    <source>
        <dbReference type="EMBL" id="NWK56607.1"/>
    </source>
</evidence>
<name>A0A851GNJ6_9BACT</name>
<evidence type="ECO:0000313" key="3">
    <source>
        <dbReference type="Proteomes" id="UP000557872"/>
    </source>
</evidence>
<gene>
    <name evidence="2" type="ORF">HW115_13375</name>
</gene>
<organism evidence="2 3">
    <name type="scientific">Oceaniferula marina</name>
    <dbReference type="NCBI Taxonomy" id="2748318"/>
    <lineage>
        <taxon>Bacteria</taxon>
        <taxon>Pseudomonadati</taxon>
        <taxon>Verrucomicrobiota</taxon>
        <taxon>Verrucomicrobiia</taxon>
        <taxon>Verrucomicrobiales</taxon>
        <taxon>Verrucomicrobiaceae</taxon>
        <taxon>Oceaniferula</taxon>
    </lineage>
</organism>
<comment type="caution">
    <text evidence="2">The sequence shown here is derived from an EMBL/GenBank/DDBJ whole genome shotgun (WGS) entry which is preliminary data.</text>
</comment>
<dbReference type="EMBL" id="JACBAZ010000005">
    <property type="protein sequence ID" value="NWK56607.1"/>
    <property type="molecule type" value="Genomic_DNA"/>
</dbReference>
<dbReference type="Gene3D" id="3.30.10.10">
    <property type="entry name" value="Trypsin Inhibitor V, subunit A"/>
    <property type="match status" value="1"/>
</dbReference>
<evidence type="ECO:0000256" key="1">
    <source>
        <dbReference type="SAM" id="MobiDB-lite"/>
    </source>
</evidence>
<feature type="compositionally biased region" description="Basic and acidic residues" evidence="1">
    <location>
        <begin position="42"/>
        <end position="72"/>
    </location>
</feature>
<reference evidence="2 3" key="1">
    <citation type="submission" date="2020-07" db="EMBL/GenBank/DDBJ databases">
        <title>Roseicoccus Jingziensis gen. nov., sp. nov., isolated from coastal seawater.</title>
        <authorList>
            <person name="Feng X."/>
        </authorList>
    </citation>
    <scope>NUCLEOTIDE SEQUENCE [LARGE SCALE GENOMIC DNA]</scope>
    <source>
        <strain evidence="2 3">N1E253</strain>
    </source>
</reference>
<dbReference type="Proteomes" id="UP000557872">
    <property type="component" value="Unassembled WGS sequence"/>
</dbReference>
<feature type="region of interest" description="Disordered" evidence="1">
    <location>
        <begin position="28"/>
        <end position="72"/>
    </location>
</feature>
<dbReference type="RefSeq" id="WP_178933409.1">
    <property type="nucleotide sequence ID" value="NZ_JACBAZ010000005.1"/>
</dbReference>